<sequence>MLIDRKRNFHVEVAQGRQLLEAILVIDMTVESHVGDTAAEEVAMAVMSTTAIATAGLRLQCTHPTGTQGTTLHTGTQGTTPPTGMLEITTTEGEAGDTPHIDLLMAVAGPGGSDLDHCRILPTGCLREAMDAEPVVVAMTGKVAPLALVALDT</sequence>
<name>A0A0D3GKZ0_9ORYZ</name>
<protein>
    <submittedName>
        <fullName evidence="1">Uncharacterized protein</fullName>
    </submittedName>
</protein>
<organism evidence="1">
    <name type="scientific">Oryza barthii</name>
    <dbReference type="NCBI Taxonomy" id="65489"/>
    <lineage>
        <taxon>Eukaryota</taxon>
        <taxon>Viridiplantae</taxon>
        <taxon>Streptophyta</taxon>
        <taxon>Embryophyta</taxon>
        <taxon>Tracheophyta</taxon>
        <taxon>Spermatophyta</taxon>
        <taxon>Magnoliopsida</taxon>
        <taxon>Liliopsida</taxon>
        <taxon>Poales</taxon>
        <taxon>Poaceae</taxon>
        <taxon>BOP clade</taxon>
        <taxon>Oryzoideae</taxon>
        <taxon>Oryzeae</taxon>
        <taxon>Oryzinae</taxon>
        <taxon>Oryza</taxon>
    </lineage>
</organism>
<reference evidence="1" key="1">
    <citation type="journal article" date="2009" name="Rice">
        <title>De Novo Next Generation Sequencing of Plant Genomes.</title>
        <authorList>
            <person name="Rounsley S."/>
            <person name="Marri P.R."/>
            <person name="Yu Y."/>
            <person name="He R."/>
            <person name="Sisneros N."/>
            <person name="Goicoechea J.L."/>
            <person name="Lee S.J."/>
            <person name="Angelova A."/>
            <person name="Kudrna D."/>
            <person name="Luo M."/>
            <person name="Affourtit J."/>
            <person name="Desany B."/>
            <person name="Knight J."/>
            <person name="Niazi F."/>
            <person name="Egholm M."/>
            <person name="Wing R.A."/>
        </authorList>
    </citation>
    <scope>NUCLEOTIDE SEQUENCE [LARGE SCALE GENOMIC DNA]</scope>
    <source>
        <strain evidence="1">cv. IRGC 105608</strain>
    </source>
</reference>
<accession>A0A0D3GKZ0</accession>
<dbReference type="Proteomes" id="UP000026960">
    <property type="component" value="Chromosome 6"/>
</dbReference>
<reference evidence="1" key="2">
    <citation type="submission" date="2015-03" db="UniProtKB">
        <authorList>
            <consortium name="EnsemblPlants"/>
        </authorList>
    </citation>
    <scope>IDENTIFICATION</scope>
</reference>
<keyword evidence="2" id="KW-1185">Reference proteome</keyword>
<dbReference type="HOGENOM" id="CLU_1716032_0_0_1"/>
<proteinExistence type="predicted"/>
<dbReference type="AlphaFoldDB" id="A0A0D3GKZ0"/>
<dbReference type="EnsemblPlants" id="OBART06G27790.1">
    <property type="protein sequence ID" value="OBART06G27790.1"/>
    <property type="gene ID" value="OBART06G27790"/>
</dbReference>
<evidence type="ECO:0000313" key="2">
    <source>
        <dbReference type="Proteomes" id="UP000026960"/>
    </source>
</evidence>
<dbReference type="Gramene" id="OBART06G27790.1">
    <property type="protein sequence ID" value="OBART06G27790.1"/>
    <property type="gene ID" value="OBART06G27790"/>
</dbReference>
<evidence type="ECO:0000313" key="1">
    <source>
        <dbReference type="EnsemblPlants" id="OBART06G27790.1"/>
    </source>
</evidence>
<dbReference type="PaxDb" id="65489-OBART06G27790.1"/>